<comment type="caution">
    <text evidence="3">The sequence shown here is derived from an EMBL/GenBank/DDBJ whole genome shotgun (WGS) entry which is preliminary data.</text>
</comment>
<keyword evidence="4" id="KW-1185">Reference proteome</keyword>
<dbReference type="InterPro" id="IPR036188">
    <property type="entry name" value="FAD/NAD-bd_sf"/>
</dbReference>
<dbReference type="InterPro" id="IPR002938">
    <property type="entry name" value="FAD-bd"/>
</dbReference>
<dbReference type="Gene3D" id="3.50.50.60">
    <property type="entry name" value="FAD/NAD(P)-binding domain"/>
    <property type="match status" value="1"/>
</dbReference>
<sequence>MVDVLIVGGGPVGLFLGCLLAARGLTFQVLERRAEAGAHSRAIGIHPPALEAFDTLGIASPLLAAGVPITSGLVRGERGAVLGELEFGSVSARFPYILSLPQQRTEQILEAELARLAPGTVQRGAEVKTVQDTGPHVAVTYEHGRQTHSVEARYVVGADGCRSLLRGLAQIPYPGATYADKYLMGDFPDTTVFGQAAVIGLHAGGVLESFPLPGGLRRWVARTDRLSPDAVPAELTDTVLKRSGLYLPPGECSMLSAFEVRHHLAAQMVRGRLILIGDAAHEVSPIGGQGMNLGWLDAAALADVLGTGAEISGLVAFERRRRQSARIATRQAEINMFFGRPAGEIPQRRRERLVRGLLTSGAQPLLAKAFTMRWL</sequence>
<name>A0ABV6B7Q0_9DEIO</name>
<protein>
    <submittedName>
        <fullName evidence="3">FAD-dependent oxidoreductase</fullName>
    </submittedName>
</protein>
<reference evidence="3 4" key="1">
    <citation type="submission" date="2024-09" db="EMBL/GenBank/DDBJ databases">
        <authorList>
            <person name="Sun Q."/>
            <person name="Mori K."/>
        </authorList>
    </citation>
    <scope>NUCLEOTIDE SEQUENCE [LARGE SCALE GENOMIC DNA]</scope>
    <source>
        <strain evidence="3 4">JCM 13503</strain>
    </source>
</reference>
<dbReference type="PRINTS" id="PR00420">
    <property type="entry name" value="RNGMNOXGNASE"/>
</dbReference>
<dbReference type="SUPFAM" id="SSF51905">
    <property type="entry name" value="FAD/NAD(P)-binding domain"/>
    <property type="match status" value="1"/>
</dbReference>
<proteinExistence type="predicted"/>
<evidence type="ECO:0000259" key="2">
    <source>
        <dbReference type="Pfam" id="PF01494"/>
    </source>
</evidence>
<keyword evidence="1" id="KW-0560">Oxidoreductase</keyword>
<dbReference type="EMBL" id="JBHLYR010000062">
    <property type="protein sequence ID" value="MFB9994433.1"/>
    <property type="molecule type" value="Genomic_DNA"/>
</dbReference>
<dbReference type="PANTHER" id="PTHR43476:SF3">
    <property type="entry name" value="FAD-BINDING MONOOXYGENASE"/>
    <property type="match status" value="1"/>
</dbReference>
<evidence type="ECO:0000313" key="4">
    <source>
        <dbReference type="Proteomes" id="UP001589733"/>
    </source>
</evidence>
<feature type="domain" description="FAD-binding" evidence="2">
    <location>
        <begin position="2"/>
        <end position="330"/>
    </location>
</feature>
<dbReference type="Pfam" id="PF01494">
    <property type="entry name" value="FAD_binding_3"/>
    <property type="match status" value="1"/>
</dbReference>
<dbReference type="Proteomes" id="UP001589733">
    <property type="component" value="Unassembled WGS sequence"/>
</dbReference>
<organism evidence="3 4">
    <name type="scientific">Deinococcus oregonensis</name>
    <dbReference type="NCBI Taxonomy" id="1805970"/>
    <lineage>
        <taxon>Bacteria</taxon>
        <taxon>Thermotogati</taxon>
        <taxon>Deinococcota</taxon>
        <taxon>Deinococci</taxon>
        <taxon>Deinococcales</taxon>
        <taxon>Deinococcaceae</taxon>
        <taxon>Deinococcus</taxon>
    </lineage>
</organism>
<gene>
    <name evidence="3" type="ORF">ACFFLM_20980</name>
</gene>
<evidence type="ECO:0000313" key="3">
    <source>
        <dbReference type="EMBL" id="MFB9994433.1"/>
    </source>
</evidence>
<dbReference type="InterPro" id="IPR050631">
    <property type="entry name" value="PheA/TfdB_FAD_monoxygenase"/>
</dbReference>
<dbReference type="PANTHER" id="PTHR43476">
    <property type="entry name" value="3-(3-HYDROXY-PHENYL)PROPIONATE/3-HYDROXYCINNAMIC ACID HYDROXYLASE"/>
    <property type="match status" value="1"/>
</dbReference>
<dbReference type="Gene3D" id="3.30.70.2450">
    <property type="match status" value="1"/>
</dbReference>
<evidence type="ECO:0000256" key="1">
    <source>
        <dbReference type="ARBA" id="ARBA00023002"/>
    </source>
</evidence>
<dbReference type="RefSeq" id="WP_380015231.1">
    <property type="nucleotide sequence ID" value="NZ_JBHLYR010000062.1"/>
</dbReference>
<accession>A0ABV6B7Q0</accession>